<feature type="region of interest" description="Disordered" evidence="1">
    <location>
        <begin position="82"/>
        <end position="117"/>
    </location>
</feature>
<evidence type="ECO:0000313" key="2">
    <source>
        <dbReference type="EMBL" id="NHN83385.1"/>
    </source>
</evidence>
<gene>
    <name evidence="2" type="ORF">GOB93_01870</name>
</gene>
<dbReference type="EMBL" id="WOTB01000002">
    <property type="protein sequence ID" value="NHN83385.1"/>
    <property type="molecule type" value="Genomic_DNA"/>
</dbReference>
<dbReference type="InterPro" id="IPR007475">
    <property type="entry name" value="UbiK"/>
</dbReference>
<protein>
    <submittedName>
        <fullName evidence="2">Accessory factor UbiK family protein</fullName>
    </submittedName>
</protein>
<keyword evidence="3" id="KW-1185">Reference proteome</keyword>
<accession>A0ABX0JJW9</accession>
<dbReference type="Pfam" id="PF04380">
    <property type="entry name" value="BMFP"/>
    <property type="match status" value="1"/>
</dbReference>
<evidence type="ECO:0000313" key="3">
    <source>
        <dbReference type="Proteomes" id="UP000635278"/>
    </source>
</evidence>
<organism evidence="2 3">
    <name type="scientific">Acetobacter musti</name>
    <dbReference type="NCBI Taxonomy" id="864732"/>
    <lineage>
        <taxon>Bacteria</taxon>
        <taxon>Pseudomonadati</taxon>
        <taxon>Pseudomonadota</taxon>
        <taxon>Alphaproteobacteria</taxon>
        <taxon>Acetobacterales</taxon>
        <taxon>Acetobacteraceae</taxon>
        <taxon>Acetobacter</taxon>
    </lineage>
</organism>
<feature type="compositionally biased region" description="Polar residues" evidence="1">
    <location>
        <begin position="88"/>
        <end position="117"/>
    </location>
</feature>
<reference evidence="2 3" key="1">
    <citation type="journal article" date="2020" name="Int. J. Syst. Evol. Microbiol.">
        <title>Novel acetic acid bacteria from cider fermentations: Acetobacter conturbans sp. nov. and Acetobacter fallax sp. nov.</title>
        <authorList>
            <person name="Sombolestani A.S."/>
            <person name="Cleenwerck I."/>
            <person name="Cnockaert M."/>
            <person name="Borremans W."/>
            <person name="Wieme A.D."/>
            <person name="De Vuyst L."/>
            <person name="Vandamme P."/>
        </authorList>
    </citation>
    <scope>NUCLEOTIDE SEQUENCE [LARGE SCALE GENOMIC DNA]</scope>
    <source>
        <strain evidence="2 3">LMG 30640</strain>
    </source>
</reference>
<dbReference type="Proteomes" id="UP000635278">
    <property type="component" value="Unassembled WGS sequence"/>
</dbReference>
<name>A0ABX0JJW9_9PROT</name>
<sequence>MTDRPRLFDDLAGVAGGAISALTGMKEEINAIVRSRVDEALGQLQVVRREEFEVVRELAANARMAGEDAEQRIAALEKRVADLESRPQHNTTGSSPSEPSFGEQSYGWSGDNSANPN</sequence>
<proteinExistence type="predicted"/>
<evidence type="ECO:0000256" key="1">
    <source>
        <dbReference type="SAM" id="MobiDB-lite"/>
    </source>
</evidence>
<comment type="caution">
    <text evidence="2">The sequence shown here is derived from an EMBL/GenBank/DDBJ whole genome shotgun (WGS) entry which is preliminary data.</text>
</comment>
<dbReference type="RefSeq" id="WP_173581822.1">
    <property type="nucleotide sequence ID" value="NZ_WOTB01000002.1"/>
</dbReference>